<dbReference type="PANTHER" id="PTHR22803">
    <property type="entry name" value="MANNOSE, PHOSPHOLIPASE, LECTIN RECEPTOR RELATED"/>
    <property type="match status" value="1"/>
</dbReference>
<dbReference type="PROSITE" id="PS50041">
    <property type="entry name" value="C_TYPE_LECTIN_2"/>
    <property type="match status" value="1"/>
</dbReference>
<dbReference type="SUPFAM" id="SSF56436">
    <property type="entry name" value="C-type lectin-like"/>
    <property type="match status" value="1"/>
</dbReference>
<name>A0A2S1LEF6_9FLAO</name>
<dbReference type="Proteomes" id="UP000244527">
    <property type="component" value="Chromosome"/>
</dbReference>
<organism evidence="2 3">
    <name type="scientific">Flavobacterium faecale</name>
    <dbReference type="NCBI Taxonomy" id="1355330"/>
    <lineage>
        <taxon>Bacteria</taxon>
        <taxon>Pseudomonadati</taxon>
        <taxon>Bacteroidota</taxon>
        <taxon>Flavobacteriia</taxon>
        <taxon>Flavobacteriales</taxon>
        <taxon>Flavobacteriaceae</taxon>
        <taxon>Flavobacterium</taxon>
    </lineage>
</organism>
<dbReference type="InterPro" id="IPR016186">
    <property type="entry name" value="C-type_lectin-like/link_sf"/>
</dbReference>
<dbReference type="EMBL" id="CP020918">
    <property type="protein sequence ID" value="AWG22079.1"/>
    <property type="molecule type" value="Genomic_DNA"/>
</dbReference>
<evidence type="ECO:0000313" key="3">
    <source>
        <dbReference type="Proteomes" id="UP000244527"/>
    </source>
</evidence>
<protein>
    <recommendedName>
        <fullName evidence="1">C-type lectin domain-containing protein</fullName>
    </recommendedName>
</protein>
<proteinExistence type="predicted"/>
<evidence type="ECO:0000313" key="2">
    <source>
        <dbReference type="EMBL" id="AWG22079.1"/>
    </source>
</evidence>
<dbReference type="Pfam" id="PF13585">
    <property type="entry name" value="CHU_C"/>
    <property type="match status" value="1"/>
</dbReference>
<dbReference type="KEGG" id="ffa:FFWV33_11435"/>
<dbReference type="AlphaFoldDB" id="A0A2S1LEF6"/>
<accession>A0A2S1LEF6</accession>
<sequence length="641" mass="71097">MLTFKLIIPDNNIIQMFLFYSKINLFTTLLIFTFLSVHSQNVKVEPTFTFLNSTLKTYTIADLRVIDLPTGATYTWFDALTGGTALLTTTPLVSGTIYYLETSPKAAIGKRLETIVYEINPTLTADKTTNICNGETVKITATGILSNEQFEVENTNGAGLGLTKVAQYDQSTYYVKQQTMPWEDANNLINAIPGASMYMINSTTEETTVYDGLVATRLASGTVNDGIAFWLGLKQYKDASDFDDSVNQKGWYWIDGRPLTYSNWSTNEPNDYHQLAGTNYVLYDDGGYINDEDYGQFEFQNRGIKWNDAPNSSTDRDSYPIFEFAATSGLQWYQLNTATNSYESMPGQTKAELSVVTKSGVEKFRLDLLLNGTVLSLPYEILKIEPKVYPISAQLTTLCATGTDATTLKETAVFDTSTFESTLIGSQTDVTVSYQDAAGNALSSSLPNPFTSSTQTLTVKVANTATPTCFVTSMIPLIVTPKIKIESIIIKDLSEPNSISIKLQNESPQNLFSINGSQGPFQDSGSFSSVPAGQYEVFVKDSNDCGFDSQIIYVLGAPQFFTPNGDGFNDYWNIQGVDPSINANIQITIYDRYGKYLKRLNPLDQGWDGLYLKRPLPATDYWYTVQLPDGRISKGHFSLKR</sequence>
<gene>
    <name evidence="2" type="ORF">FFWV33_11435</name>
</gene>
<dbReference type="NCBIfam" id="TIGR04131">
    <property type="entry name" value="Bac_Flav_CTERM"/>
    <property type="match status" value="1"/>
</dbReference>
<dbReference type="Gene3D" id="3.10.100.10">
    <property type="entry name" value="Mannose-Binding Protein A, subunit A"/>
    <property type="match status" value="1"/>
</dbReference>
<dbReference type="InterPro" id="IPR026341">
    <property type="entry name" value="T9SS_type_B"/>
</dbReference>
<dbReference type="InterPro" id="IPR050111">
    <property type="entry name" value="C-type_lectin/snaclec_domain"/>
</dbReference>
<feature type="domain" description="C-type lectin" evidence="1">
    <location>
        <begin position="168"/>
        <end position="292"/>
    </location>
</feature>
<reference evidence="2 3" key="1">
    <citation type="submission" date="2017-04" db="EMBL/GenBank/DDBJ databases">
        <title>Compelte genome sequence of WV33.</title>
        <authorList>
            <person name="Lee P.C."/>
        </authorList>
    </citation>
    <scope>NUCLEOTIDE SEQUENCE [LARGE SCALE GENOMIC DNA]</scope>
    <source>
        <strain evidence="2 3">WV33</strain>
    </source>
</reference>
<dbReference type="InterPro" id="IPR016187">
    <property type="entry name" value="CTDL_fold"/>
</dbReference>
<evidence type="ECO:0000259" key="1">
    <source>
        <dbReference type="PROSITE" id="PS50041"/>
    </source>
</evidence>
<dbReference type="InterPro" id="IPR001304">
    <property type="entry name" value="C-type_lectin-like"/>
</dbReference>
<keyword evidence="3" id="KW-1185">Reference proteome</keyword>